<dbReference type="GO" id="GO:0052689">
    <property type="term" value="F:carboxylic ester hydrolase activity"/>
    <property type="evidence" value="ECO:0007669"/>
    <property type="project" value="TreeGrafter"/>
</dbReference>
<dbReference type="Gene3D" id="3.40.50.1820">
    <property type="entry name" value="alpha/beta hydrolase"/>
    <property type="match status" value="1"/>
</dbReference>
<dbReference type="PANTHER" id="PTHR43265:SF1">
    <property type="entry name" value="ESTERASE ESTD"/>
    <property type="match status" value="1"/>
</dbReference>
<dbReference type="InterPro" id="IPR029058">
    <property type="entry name" value="AB_hydrolase_fold"/>
</dbReference>
<organism evidence="1">
    <name type="scientific">bioreactor metagenome</name>
    <dbReference type="NCBI Taxonomy" id="1076179"/>
    <lineage>
        <taxon>unclassified sequences</taxon>
        <taxon>metagenomes</taxon>
        <taxon>ecological metagenomes</taxon>
    </lineage>
</organism>
<sequence>MKYQNAQILEEIKTMRGIKGFLLRLALKENKIKKQQQDLFDKMVNSKEDTVRYKGKKMPAKWFREHFKYSSEEVLKLLSNLKCPTLAITGDKDVQASSEDLKRLEKLEKDNIKCVVIENMDHMLKEFTGEKTVLNLMKQYKEEILKPMHPELSKVLEQWLESFKK</sequence>
<dbReference type="InterPro" id="IPR053145">
    <property type="entry name" value="AB_hydrolase_Est10"/>
</dbReference>
<dbReference type="EMBL" id="VSSQ01075868">
    <property type="protein sequence ID" value="MPN26374.1"/>
    <property type="molecule type" value="Genomic_DNA"/>
</dbReference>
<dbReference type="PANTHER" id="PTHR43265">
    <property type="entry name" value="ESTERASE ESTD"/>
    <property type="match status" value="1"/>
</dbReference>
<proteinExistence type="predicted"/>
<name>A0A645GQY3_9ZZZZ</name>
<accession>A0A645GQY3</accession>
<gene>
    <name evidence="1" type="ORF">SDC9_173798</name>
</gene>
<protein>
    <submittedName>
        <fullName evidence="1">Uncharacterized protein</fullName>
    </submittedName>
</protein>
<evidence type="ECO:0000313" key="1">
    <source>
        <dbReference type="EMBL" id="MPN26374.1"/>
    </source>
</evidence>
<comment type="caution">
    <text evidence="1">The sequence shown here is derived from an EMBL/GenBank/DDBJ whole genome shotgun (WGS) entry which is preliminary data.</text>
</comment>
<dbReference type="SUPFAM" id="SSF53474">
    <property type="entry name" value="alpha/beta-Hydrolases"/>
    <property type="match status" value="1"/>
</dbReference>
<dbReference type="AlphaFoldDB" id="A0A645GQY3"/>
<reference evidence="1" key="1">
    <citation type="submission" date="2019-08" db="EMBL/GenBank/DDBJ databases">
        <authorList>
            <person name="Kucharzyk K."/>
            <person name="Murdoch R.W."/>
            <person name="Higgins S."/>
            <person name="Loffler F."/>
        </authorList>
    </citation>
    <scope>NUCLEOTIDE SEQUENCE</scope>
</reference>